<evidence type="ECO:0008006" key="4">
    <source>
        <dbReference type="Google" id="ProtNLM"/>
    </source>
</evidence>
<organism evidence="2 3">
    <name type="scientific">Massilia aurea</name>
    <dbReference type="NCBI Taxonomy" id="373040"/>
    <lineage>
        <taxon>Bacteria</taxon>
        <taxon>Pseudomonadati</taxon>
        <taxon>Pseudomonadota</taxon>
        <taxon>Betaproteobacteria</taxon>
        <taxon>Burkholderiales</taxon>
        <taxon>Oxalobacteraceae</taxon>
        <taxon>Telluria group</taxon>
        <taxon>Massilia</taxon>
    </lineage>
</organism>
<keyword evidence="1" id="KW-1133">Transmembrane helix</keyword>
<keyword evidence="1" id="KW-0472">Membrane</keyword>
<dbReference type="AlphaFoldDB" id="A0A7W9WVQ9"/>
<dbReference type="Proteomes" id="UP000540787">
    <property type="component" value="Unassembled WGS sequence"/>
</dbReference>
<proteinExistence type="predicted"/>
<comment type="caution">
    <text evidence="2">The sequence shown here is derived from an EMBL/GenBank/DDBJ whole genome shotgun (WGS) entry which is preliminary data.</text>
</comment>
<protein>
    <recommendedName>
        <fullName evidence="4">DUF2946 domain-containing protein</fullName>
    </recommendedName>
</protein>
<accession>A0A7W9WVQ9</accession>
<sequence length="109" mass="12039">MSLLNTLRITHTSTALRRLFLCACALILALQLIGSSYHEHDLAEQLSDCVSCQVAAHATVDLPAVSPQLLAVFLAVAYLLARLPRPAPFYRRQYLIPSPQAPPRHQSVH</sequence>
<keyword evidence="1" id="KW-0812">Transmembrane</keyword>
<keyword evidence="3" id="KW-1185">Reference proteome</keyword>
<gene>
    <name evidence="2" type="ORF">HD842_000490</name>
</gene>
<feature type="transmembrane region" description="Helical" evidence="1">
    <location>
        <begin position="65"/>
        <end position="83"/>
    </location>
</feature>
<evidence type="ECO:0000256" key="1">
    <source>
        <dbReference type="SAM" id="Phobius"/>
    </source>
</evidence>
<reference evidence="2 3" key="1">
    <citation type="submission" date="2020-08" db="EMBL/GenBank/DDBJ databases">
        <title>The Agave Microbiome: Exploring the role of microbial communities in plant adaptations to desert environments.</title>
        <authorList>
            <person name="Partida-Martinez L.P."/>
        </authorList>
    </citation>
    <scope>NUCLEOTIDE SEQUENCE [LARGE SCALE GENOMIC DNA]</scope>
    <source>
        <strain evidence="2 3">AT3.2</strain>
    </source>
</reference>
<dbReference type="EMBL" id="JACHBX010000001">
    <property type="protein sequence ID" value="MBB6132379.1"/>
    <property type="molecule type" value="Genomic_DNA"/>
</dbReference>
<evidence type="ECO:0000313" key="3">
    <source>
        <dbReference type="Proteomes" id="UP000540787"/>
    </source>
</evidence>
<name>A0A7W9WVQ9_9BURK</name>
<evidence type="ECO:0000313" key="2">
    <source>
        <dbReference type="EMBL" id="MBB6132379.1"/>
    </source>
</evidence>
<dbReference type="RefSeq" id="WP_183550488.1">
    <property type="nucleotide sequence ID" value="NZ_JACHBX010000001.1"/>
</dbReference>